<dbReference type="InterPro" id="IPR001099">
    <property type="entry name" value="Chalcone/stilbene_synt_N"/>
</dbReference>
<gene>
    <name evidence="6" type="ORF">D3H65_27495</name>
</gene>
<evidence type="ECO:0000313" key="6">
    <source>
        <dbReference type="EMBL" id="AXY77500.1"/>
    </source>
</evidence>
<dbReference type="Gene3D" id="3.40.47.10">
    <property type="match status" value="2"/>
</dbReference>
<sequence>MSKIISIGTAVPAFKHRQQDIMQFMQAVYALTEADKRKIRFLYHQSAIDTRYSVVPDYSRSAAEWKFYPATENLEPFPSLEQRMTWYHKYAAPLSIHAVRDCLDGKVKQEEITHLITVSCTGMSAPGLDLQLIELLELPRNAWRSSVNFMGCYAAVHALKIADALCQADKRAKVLIVCTELCTLHFQRESSVDNIASSLLFGDGSAAVLVTHNDDAHKGLQIDHFYSEIIPKGKGDMSWELSSSGFLMTLSSYIPELVGEDFGALTGRALQQAGLSQEAITHWCIHPGGKKILEAVSASLHLKNDELQICADVLRNYGNMSSPTILFVLKKLMLQMTAVPQKETTQRVFGAAFGPGLTMETFVASM</sequence>
<evidence type="ECO:0000313" key="7">
    <source>
        <dbReference type="Proteomes" id="UP000263900"/>
    </source>
</evidence>
<comment type="similarity">
    <text evidence="1">Belongs to the thiolase-like superfamily. Chalcone/stilbene synthases family.</text>
</comment>
<dbReference type="InterPro" id="IPR011141">
    <property type="entry name" value="Polyketide_synthase_type-III"/>
</dbReference>
<dbReference type="InterPro" id="IPR016039">
    <property type="entry name" value="Thiolase-like"/>
</dbReference>
<protein>
    <submittedName>
        <fullName evidence="6">Type III polyketide synthase</fullName>
    </submittedName>
</protein>
<dbReference type="SUPFAM" id="SSF53901">
    <property type="entry name" value="Thiolase-like"/>
    <property type="match status" value="2"/>
</dbReference>
<evidence type="ECO:0000256" key="3">
    <source>
        <dbReference type="PIRSR" id="PIRSR000451-1"/>
    </source>
</evidence>
<dbReference type="EMBL" id="CP032157">
    <property type="protein sequence ID" value="AXY77500.1"/>
    <property type="molecule type" value="Genomic_DNA"/>
</dbReference>
<evidence type="ECO:0000256" key="2">
    <source>
        <dbReference type="ARBA" id="ARBA00022679"/>
    </source>
</evidence>
<dbReference type="PANTHER" id="PTHR11877">
    <property type="entry name" value="HYDROXYMETHYLGLUTARYL-COA SYNTHASE"/>
    <property type="match status" value="1"/>
</dbReference>
<dbReference type="RefSeq" id="WP_119053376.1">
    <property type="nucleotide sequence ID" value="NZ_CP032157.1"/>
</dbReference>
<keyword evidence="7" id="KW-1185">Reference proteome</keyword>
<dbReference type="CDD" id="cd00831">
    <property type="entry name" value="CHS_like"/>
    <property type="match status" value="1"/>
</dbReference>
<dbReference type="PIRSF" id="PIRSF000451">
    <property type="entry name" value="PKS_III"/>
    <property type="match status" value="1"/>
</dbReference>
<evidence type="ECO:0000256" key="1">
    <source>
        <dbReference type="ARBA" id="ARBA00005531"/>
    </source>
</evidence>
<feature type="active site" description="Acyl-thioester intermediate" evidence="3">
    <location>
        <position position="152"/>
    </location>
</feature>
<reference evidence="6 7" key="1">
    <citation type="submission" date="2018-09" db="EMBL/GenBank/DDBJ databases">
        <title>Genome sequencing of strain 6GH32-13.</title>
        <authorList>
            <person name="Weon H.-Y."/>
            <person name="Heo J."/>
            <person name="Kwon S.-W."/>
        </authorList>
    </citation>
    <scope>NUCLEOTIDE SEQUENCE [LARGE SCALE GENOMIC DNA]</scope>
    <source>
        <strain evidence="6 7">5GH32-13</strain>
    </source>
</reference>
<dbReference type="Proteomes" id="UP000263900">
    <property type="component" value="Chromosome"/>
</dbReference>
<dbReference type="Pfam" id="PF00195">
    <property type="entry name" value="Chal_sti_synt_N"/>
    <property type="match status" value="1"/>
</dbReference>
<dbReference type="InterPro" id="IPR012328">
    <property type="entry name" value="Chalcone/stilbene_synt_C"/>
</dbReference>
<organism evidence="6 7">
    <name type="scientific">Paraflavitalea soli</name>
    <dbReference type="NCBI Taxonomy" id="2315862"/>
    <lineage>
        <taxon>Bacteria</taxon>
        <taxon>Pseudomonadati</taxon>
        <taxon>Bacteroidota</taxon>
        <taxon>Chitinophagia</taxon>
        <taxon>Chitinophagales</taxon>
        <taxon>Chitinophagaceae</taxon>
        <taxon>Paraflavitalea</taxon>
    </lineage>
</organism>
<proteinExistence type="inferred from homology"/>
<evidence type="ECO:0000259" key="5">
    <source>
        <dbReference type="Pfam" id="PF02797"/>
    </source>
</evidence>
<evidence type="ECO:0000259" key="4">
    <source>
        <dbReference type="Pfam" id="PF00195"/>
    </source>
</evidence>
<dbReference type="OrthoDB" id="9786288at2"/>
<keyword evidence="2" id="KW-0808">Transferase</keyword>
<feature type="domain" description="Chalcone/stilbene synthase N-terminal" evidence="4">
    <location>
        <begin position="3"/>
        <end position="211"/>
    </location>
</feature>
<accession>A0A3B7MWS9</accession>
<dbReference type="PANTHER" id="PTHR11877:SF46">
    <property type="entry name" value="TYPE III POLYKETIDE SYNTHASE A"/>
    <property type="match status" value="1"/>
</dbReference>
<dbReference type="GO" id="GO:0016747">
    <property type="term" value="F:acyltransferase activity, transferring groups other than amino-acyl groups"/>
    <property type="evidence" value="ECO:0007669"/>
    <property type="project" value="InterPro"/>
</dbReference>
<name>A0A3B7MWS9_9BACT</name>
<feature type="domain" description="Chalcone/stilbene synthase C-terminal" evidence="5">
    <location>
        <begin position="227"/>
        <end position="363"/>
    </location>
</feature>
<dbReference type="AlphaFoldDB" id="A0A3B7MWS9"/>
<dbReference type="KEGG" id="pseg:D3H65_27495"/>
<dbReference type="GO" id="GO:0030639">
    <property type="term" value="P:polyketide biosynthetic process"/>
    <property type="evidence" value="ECO:0007669"/>
    <property type="project" value="TreeGrafter"/>
</dbReference>
<dbReference type="Pfam" id="PF02797">
    <property type="entry name" value="Chal_sti_synt_C"/>
    <property type="match status" value="1"/>
</dbReference>